<keyword evidence="2" id="KW-1185">Reference proteome</keyword>
<sequence length="232" mass="25602">MSMCEVRTKPCSVFVPRQREMHRAAPNGSRHFCRANGMLPKHKMQMPSLSVQPTPAQLCFPNVSGFCWHAWLLARIRMQSPVASPLGGIGEALLSDGAVAGLSEPGSPVSQAWSSVRQKRQDSPLKKLGTATSPMWRLSMRCKNGGLAWVRLSRGKPHGAGSQSVGSRPMMPQKPKDWLFGYPALCAALFGVSRERRQFLGRWRVSSSGDECVREVAVRSRDPLSAPSRRQH</sequence>
<dbReference type="EMBL" id="LSRX01000997">
    <property type="protein sequence ID" value="OLP85067.1"/>
    <property type="molecule type" value="Genomic_DNA"/>
</dbReference>
<dbReference type="AlphaFoldDB" id="A0A1Q9CQA9"/>
<organism evidence="1 2">
    <name type="scientific">Symbiodinium microadriaticum</name>
    <name type="common">Dinoflagellate</name>
    <name type="synonym">Zooxanthella microadriatica</name>
    <dbReference type="NCBI Taxonomy" id="2951"/>
    <lineage>
        <taxon>Eukaryota</taxon>
        <taxon>Sar</taxon>
        <taxon>Alveolata</taxon>
        <taxon>Dinophyceae</taxon>
        <taxon>Suessiales</taxon>
        <taxon>Symbiodiniaceae</taxon>
        <taxon>Symbiodinium</taxon>
    </lineage>
</organism>
<evidence type="ECO:0000313" key="2">
    <source>
        <dbReference type="Proteomes" id="UP000186817"/>
    </source>
</evidence>
<reference evidence="1 2" key="1">
    <citation type="submission" date="2016-02" db="EMBL/GenBank/DDBJ databases">
        <title>Genome analysis of coral dinoflagellate symbionts highlights evolutionary adaptations to a symbiotic lifestyle.</title>
        <authorList>
            <person name="Aranda M."/>
            <person name="Li Y."/>
            <person name="Liew Y.J."/>
            <person name="Baumgarten S."/>
            <person name="Simakov O."/>
            <person name="Wilson M."/>
            <person name="Piel J."/>
            <person name="Ashoor H."/>
            <person name="Bougouffa S."/>
            <person name="Bajic V.B."/>
            <person name="Ryu T."/>
            <person name="Ravasi T."/>
            <person name="Bayer T."/>
            <person name="Micklem G."/>
            <person name="Kim H."/>
            <person name="Bhak J."/>
            <person name="Lajeunesse T.C."/>
            <person name="Voolstra C.R."/>
        </authorList>
    </citation>
    <scope>NUCLEOTIDE SEQUENCE [LARGE SCALE GENOMIC DNA]</scope>
    <source>
        <strain evidence="1 2">CCMP2467</strain>
    </source>
</reference>
<evidence type="ECO:0000313" key="1">
    <source>
        <dbReference type="EMBL" id="OLP85067.1"/>
    </source>
</evidence>
<dbReference type="OrthoDB" id="10376179at2759"/>
<proteinExistence type="predicted"/>
<dbReference type="Proteomes" id="UP000186817">
    <property type="component" value="Unassembled WGS sequence"/>
</dbReference>
<gene>
    <name evidence="1" type="ORF">AK812_SmicGene33952</name>
</gene>
<name>A0A1Q9CQA9_SYMMI</name>
<comment type="caution">
    <text evidence="1">The sequence shown here is derived from an EMBL/GenBank/DDBJ whole genome shotgun (WGS) entry which is preliminary data.</text>
</comment>
<protein>
    <submittedName>
        <fullName evidence="1">Uncharacterized protein</fullName>
    </submittedName>
</protein>
<accession>A0A1Q9CQA9</accession>